<reference evidence="23 24" key="1">
    <citation type="submission" date="2008-11" db="EMBL/GenBank/DDBJ databases">
        <title>Draft genome sequence of Bacteroides pectinophilus (ATCC 43243).</title>
        <authorList>
            <person name="Sudarsanam P."/>
            <person name="Ley R."/>
            <person name="Guruge J."/>
            <person name="Turnbaugh P.J."/>
            <person name="Mahowald M."/>
            <person name="Liep D."/>
            <person name="Gordon J."/>
        </authorList>
    </citation>
    <scope>NUCLEOTIDE SEQUENCE [LARGE SCALE GENOMIC DNA]</scope>
    <source>
        <strain evidence="23 24">ATCC 43243</strain>
    </source>
</reference>
<dbReference type="InterPro" id="IPR008242">
    <property type="entry name" value="Chor_mutase/pphenate_deHydtase"/>
</dbReference>
<dbReference type="PROSITE" id="PS00858">
    <property type="entry name" value="PREPHENATE_DEHYDR_2"/>
    <property type="match status" value="1"/>
</dbReference>
<dbReference type="UniPathway" id="UPA00121">
    <property type="reaction ID" value="UER00345"/>
</dbReference>
<feature type="domain" description="Prephenate dehydratase" evidence="21">
    <location>
        <begin position="111"/>
        <end position="288"/>
    </location>
</feature>
<dbReference type="AlphaFoldDB" id="B7ASU4"/>
<evidence type="ECO:0000256" key="10">
    <source>
        <dbReference type="ARBA" id="ARBA00022605"/>
    </source>
</evidence>
<dbReference type="SUPFAM" id="SSF53850">
    <property type="entry name" value="Periplasmic binding protein-like II"/>
    <property type="match status" value="1"/>
</dbReference>
<keyword evidence="13" id="KW-0413">Isomerase</keyword>
<name>B7ASU4_9FIRM</name>
<feature type="domain" description="Chorismate mutase" evidence="20">
    <location>
        <begin position="1"/>
        <end position="88"/>
    </location>
</feature>
<dbReference type="NCBIfam" id="NF008865">
    <property type="entry name" value="PRK11898.1"/>
    <property type="match status" value="1"/>
</dbReference>
<comment type="pathway">
    <text evidence="5">Metabolic intermediate biosynthesis; prephenate biosynthesis; prephenate from chorismate: step 1/1.</text>
</comment>
<dbReference type="SUPFAM" id="SSF48600">
    <property type="entry name" value="Chorismate mutase II"/>
    <property type="match status" value="1"/>
</dbReference>
<keyword evidence="14" id="KW-0456">Lyase</keyword>
<evidence type="ECO:0000256" key="16">
    <source>
        <dbReference type="ARBA" id="ARBA00031175"/>
    </source>
</evidence>
<evidence type="ECO:0000256" key="17">
    <source>
        <dbReference type="ARBA" id="ARBA00031520"/>
    </source>
</evidence>
<evidence type="ECO:0000256" key="9">
    <source>
        <dbReference type="ARBA" id="ARBA00022490"/>
    </source>
</evidence>
<dbReference type="InterPro" id="IPR002912">
    <property type="entry name" value="ACT_dom"/>
</dbReference>
<dbReference type="GO" id="GO:0004664">
    <property type="term" value="F:prephenate dehydratase activity"/>
    <property type="evidence" value="ECO:0007669"/>
    <property type="project" value="UniProtKB-EC"/>
</dbReference>
<dbReference type="STRING" id="483218.BACPEC_02152"/>
<evidence type="ECO:0000256" key="7">
    <source>
        <dbReference type="ARBA" id="ARBA00014401"/>
    </source>
</evidence>
<comment type="pathway">
    <text evidence="4">Amino-acid biosynthesis; L-phenylalanine biosynthesis; phenylpyruvate from prephenate: step 1/1.</text>
</comment>
<gene>
    <name evidence="23" type="ORF">BACPEC_02152</name>
</gene>
<dbReference type="GO" id="GO:0046417">
    <property type="term" value="P:chorismate metabolic process"/>
    <property type="evidence" value="ECO:0007669"/>
    <property type="project" value="InterPro"/>
</dbReference>
<evidence type="ECO:0000256" key="12">
    <source>
        <dbReference type="ARBA" id="ARBA00023222"/>
    </source>
</evidence>
<dbReference type="SMART" id="SM00830">
    <property type="entry name" value="CM_2"/>
    <property type="match status" value="1"/>
</dbReference>
<dbReference type="eggNOG" id="COG1605">
    <property type="taxonomic scope" value="Bacteria"/>
</dbReference>
<evidence type="ECO:0000256" key="8">
    <source>
        <dbReference type="ARBA" id="ARBA00021872"/>
    </source>
</evidence>
<evidence type="ECO:0000256" key="1">
    <source>
        <dbReference type="ARBA" id="ARBA00000824"/>
    </source>
</evidence>
<dbReference type="InterPro" id="IPR018528">
    <property type="entry name" value="Preph_deHydtase_CS"/>
</dbReference>
<evidence type="ECO:0000259" key="21">
    <source>
        <dbReference type="PROSITE" id="PS51171"/>
    </source>
</evidence>
<evidence type="ECO:0000313" key="24">
    <source>
        <dbReference type="Proteomes" id="UP000003136"/>
    </source>
</evidence>
<sequence>MLDLNEIRTEIDDVDRQLAALYEKRIALATKVAEYKIETGKKVFDETREKQKLDKVAELVSDEKNIHGVRELFSQLMSTSRKMQYKLIEEHGLTLREPYETMDAIDKKHCTVVYQGVPGAYSYIAMKRFFGEDVNNFNVETFGDAMEAVKDGSADYAVLPIDNSTTGMVNQVYDLLEEYDNYIIGEQFVKVEHSLLGLPAAAISDIKTVYSHPQGLMQCQKYLDSHREWNSISQLNTAVSAKMVVEQNDISKAAIASEEAARVYGLKVLESKINDSDRNTTRFVIVSNKRRFVKGAGKMTICFETNNKPGALYNLLSHIIYNELNMTKIESRPIEGREWEFRFFVDFMGNIDDTNVINALHGIQEEANKLKFLGNY</sequence>
<keyword evidence="11" id="KW-0057">Aromatic amino acid biosynthesis</keyword>
<dbReference type="Pfam" id="PF00800">
    <property type="entry name" value="PDT"/>
    <property type="match status" value="1"/>
</dbReference>
<dbReference type="Gene3D" id="1.20.59.10">
    <property type="entry name" value="Chorismate mutase"/>
    <property type="match status" value="1"/>
</dbReference>
<dbReference type="PROSITE" id="PS51671">
    <property type="entry name" value="ACT"/>
    <property type="match status" value="1"/>
</dbReference>
<dbReference type="EC" id="4.2.1.51" evidence="6"/>
<evidence type="ECO:0000259" key="20">
    <source>
        <dbReference type="PROSITE" id="PS51168"/>
    </source>
</evidence>
<dbReference type="CDD" id="cd13631">
    <property type="entry name" value="PBP2_Ct-PDT_like"/>
    <property type="match status" value="1"/>
</dbReference>
<evidence type="ECO:0000256" key="11">
    <source>
        <dbReference type="ARBA" id="ARBA00023141"/>
    </source>
</evidence>
<keyword evidence="24" id="KW-1185">Reference proteome</keyword>
<dbReference type="PANTHER" id="PTHR21022:SF19">
    <property type="entry name" value="PREPHENATE DEHYDRATASE-RELATED"/>
    <property type="match status" value="1"/>
</dbReference>
<dbReference type="PANTHER" id="PTHR21022">
    <property type="entry name" value="PREPHENATE DEHYDRATASE P PROTEIN"/>
    <property type="match status" value="1"/>
</dbReference>
<dbReference type="GO" id="GO:0009094">
    <property type="term" value="P:L-phenylalanine biosynthetic process"/>
    <property type="evidence" value="ECO:0007669"/>
    <property type="project" value="UniProtKB-UniPathway"/>
</dbReference>
<dbReference type="InterPro" id="IPR002701">
    <property type="entry name" value="CM_II_prokaryot"/>
</dbReference>
<comment type="function">
    <text evidence="2">Catalyzes the Claisen rearrangement of chorismate to prephenate and the decarboxylation/dehydration of prephenate to phenylpyruvate.</text>
</comment>
<evidence type="ECO:0000313" key="23">
    <source>
        <dbReference type="EMBL" id="EEC57640.1"/>
    </source>
</evidence>
<dbReference type="SUPFAM" id="SSF55021">
    <property type="entry name" value="ACT-like"/>
    <property type="match status" value="1"/>
</dbReference>
<dbReference type="InterPro" id="IPR045865">
    <property type="entry name" value="ACT-like_dom_sf"/>
</dbReference>
<accession>B7ASU4</accession>
<evidence type="ECO:0000256" key="15">
    <source>
        <dbReference type="ARBA" id="ARBA00023268"/>
    </source>
</evidence>
<keyword evidence="10" id="KW-0028">Amino-acid biosynthesis</keyword>
<keyword evidence="12" id="KW-0584">Phenylalanine biosynthesis</keyword>
<feature type="domain" description="ACT" evidence="22">
    <location>
        <begin position="300"/>
        <end position="376"/>
    </location>
</feature>
<reference evidence="23 24" key="2">
    <citation type="submission" date="2008-11" db="EMBL/GenBank/DDBJ databases">
        <authorList>
            <person name="Fulton L."/>
            <person name="Clifton S."/>
            <person name="Fulton B."/>
            <person name="Xu J."/>
            <person name="Minx P."/>
            <person name="Pepin K.H."/>
            <person name="Johnson M."/>
            <person name="Bhonagiri V."/>
            <person name="Nash W.E."/>
            <person name="Mardis E.R."/>
            <person name="Wilson R.K."/>
        </authorList>
    </citation>
    <scope>NUCLEOTIDE SEQUENCE [LARGE SCALE GENOMIC DNA]</scope>
    <source>
        <strain evidence="23 24">ATCC 43243</strain>
    </source>
</reference>
<dbReference type="InterPro" id="IPR036979">
    <property type="entry name" value="CM_dom_sf"/>
</dbReference>
<evidence type="ECO:0000256" key="19">
    <source>
        <dbReference type="PIRSR" id="PIRSR001500-2"/>
    </source>
</evidence>
<dbReference type="Proteomes" id="UP000003136">
    <property type="component" value="Unassembled WGS sequence"/>
</dbReference>
<dbReference type="InterPro" id="IPR001086">
    <property type="entry name" value="Preph_deHydtase"/>
</dbReference>
<evidence type="ECO:0000256" key="6">
    <source>
        <dbReference type="ARBA" id="ARBA00013147"/>
    </source>
</evidence>
<dbReference type="InterPro" id="IPR036263">
    <property type="entry name" value="Chorismate_II_sf"/>
</dbReference>
<evidence type="ECO:0000259" key="22">
    <source>
        <dbReference type="PROSITE" id="PS51671"/>
    </source>
</evidence>
<organism evidence="23 24">
    <name type="scientific">[Bacteroides] pectinophilus ATCC 43243</name>
    <dbReference type="NCBI Taxonomy" id="483218"/>
    <lineage>
        <taxon>Bacteria</taxon>
        <taxon>Bacillati</taxon>
        <taxon>Bacillota</taxon>
        <taxon>Clostridia</taxon>
        <taxon>Eubacteriales</taxon>
    </lineage>
</organism>
<dbReference type="HOGENOM" id="CLU_035008_1_1_9"/>
<dbReference type="Gene3D" id="3.30.70.260">
    <property type="match status" value="1"/>
</dbReference>
<evidence type="ECO:0000256" key="13">
    <source>
        <dbReference type="ARBA" id="ARBA00023235"/>
    </source>
</evidence>
<dbReference type="GO" id="GO:0004106">
    <property type="term" value="F:chorismate mutase activity"/>
    <property type="evidence" value="ECO:0007669"/>
    <property type="project" value="UniProtKB-EC"/>
</dbReference>
<evidence type="ECO:0000256" key="18">
    <source>
        <dbReference type="ARBA" id="ARBA00047848"/>
    </source>
</evidence>
<evidence type="ECO:0000256" key="3">
    <source>
        <dbReference type="ARBA" id="ARBA00004496"/>
    </source>
</evidence>
<dbReference type="eggNOG" id="COG0077">
    <property type="taxonomic scope" value="Bacteria"/>
</dbReference>
<proteinExistence type="predicted"/>
<evidence type="ECO:0000256" key="14">
    <source>
        <dbReference type="ARBA" id="ARBA00023239"/>
    </source>
</evidence>
<dbReference type="Gene3D" id="3.40.190.10">
    <property type="entry name" value="Periplasmic binding protein-like II"/>
    <property type="match status" value="2"/>
</dbReference>
<dbReference type="PROSITE" id="PS51171">
    <property type="entry name" value="PREPHENATE_DEHYDR_3"/>
    <property type="match status" value="1"/>
</dbReference>
<dbReference type="GO" id="GO:0005737">
    <property type="term" value="C:cytoplasm"/>
    <property type="evidence" value="ECO:0007669"/>
    <property type="project" value="UniProtKB-SubCell"/>
</dbReference>
<evidence type="ECO:0000256" key="5">
    <source>
        <dbReference type="ARBA" id="ARBA00004817"/>
    </source>
</evidence>
<protein>
    <recommendedName>
        <fullName evidence="7">Bifunctional chorismate mutase/prephenate dehydratase</fullName>
        <ecNumber evidence="6">4.2.1.51</ecNumber>
    </recommendedName>
    <alternativeName>
        <fullName evidence="17">Chorismate mutase-prephenate dehydratase</fullName>
    </alternativeName>
    <alternativeName>
        <fullName evidence="8">Prephenate dehydratase</fullName>
    </alternativeName>
    <alternativeName>
        <fullName evidence="16">p-protein</fullName>
    </alternativeName>
</protein>
<evidence type="ECO:0000256" key="4">
    <source>
        <dbReference type="ARBA" id="ARBA00004741"/>
    </source>
</evidence>
<feature type="site" description="Essential for prephenate dehydratase activity" evidence="19">
    <location>
        <position position="281"/>
    </location>
</feature>
<dbReference type="UniPathway" id="UPA00120">
    <property type="reaction ID" value="UER00203"/>
</dbReference>
<dbReference type="PIRSF" id="PIRSF001500">
    <property type="entry name" value="Chor_mut_pdt_Ppr"/>
    <property type="match status" value="1"/>
</dbReference>
<comment type="catalytic activity">
    <reaction evidence="18">
        <text>prephenate + H(+) = 3-phenylpyruvate + CO2 + H2O</text>
        <dbReference type="Rhea" id="RHEA:21648"/>
        <dbReference type="ChEBI" id="CHEBI:15377"/>
        <dbReference type="ChEBI" id="CHEBI:15378"/>
        <dbReference type="ChEBI" id="CHEBI:16526"/>
        <dbReference type="ChEBI" id="CHEBI:18005"/>
        <dbReference type="ChEBI" id="CHEBI:29934"/>
        <dbReference type="EC" id="4.2.1.51"/>
    </reaction>
</comment>
<dbReference type="PROSITE" id="PS00857">
    <property type="entry name" value="PREPHENATE_DEHYDR_1"/>
    <property type="match status" value="1"/>
</dbReference>
<dbReference type="Pfam" id="PF01817">
    <property type="entry name" value="CM_2"/>
    <property type="match status" value="1"/>
</dbReference>
<keyword evidence="9" id="KW-0963">Cytoplasm</keyword>
<comment type="subcellular location">
    <subcellularLocation>
        <location evidence="3">Cytoplasm</location>
    </subcellularLocation>
</comment>
<dbReference type="CDD" id="cd04905">
    <property type="entry name" value="ACT_CM-PDT"/>
    <property type="match status" value="1"/>
</dbReference>
<dbReference type="PROSITE" id="PS51168">
    <property type="entry name" value="CHORISMATE_MUT_2"/>
    <property type="match status" value="1"/>
</dbReference>
<comment type="catalytic activity">
    <reaction evidence="1">
        <text>chorismate = prephenate</text>
        <dbReference type="Rhea" id="RHEA:13897"/>
        <dbReference type="ChEBI" id="CHEBI:29748"/>
        <dbReference type="ChEBI" id="CHEBI:29934"/>
        <dbReference type="EC" id="5.4.99.5"/>
    </reaction>
</comment>
<keyword evidence="15" id="KW-0511">Multifunctional enzyme</keyword>
<dbReference type="EMBL" id="ABVQ01000036">
    <property type="protein sequence ID" value="EEC57640.1"/>
    <property type="molecule type" value="Genomic_DNA"/>
</dbReference>
<evidence type="ECO:0000256" key="2">
    <source>
        <dbReference type="ARBA" id="ARBA00002364"/>
    </source>
</evidence>
<comment type="caution">
    <text evidence="23">The sequence shown here is derived from an EMBL/GenBank/DDBJ whole genome shotgun (WGS) entry which is preliminary data.</text>
</comment>